<reference evidence="19" key="1">
    <citation type="submission" date="2020-09" db="EMBL/GenBank/DDBJ databases">
        <authorList>
            <person name="Kikuchi T."/>
        </authorList>
    </citation>
    <scope>NUCLEOTIDE SEQUENCE</scope>
    <source>
        <strain evidence="19">SH1</strain>
    </source>
</reference>
<dbReference type="PROSITE" id="PS51185">
    <property type="entry name" value="WHEP_TRS_2"/>
    <property type="match status" value="1"/>
</dbReference>
<feature type="domain" description="WHEP-TRS" evidence="18">
    <location>
        <begin position="9"/>
        <end position="65"/>
    </location>
</feature>
<comment type="catalytic activity">
    <reaction evidence="15">
        <text>tRNA(Gly) + glycine + ATP = glycyl-tRNA(Gly) + AMP + diphosphate</text>
        <dbReference type="Rhea" id="RHEA:16013"/>
        <dbReference type="Rhea" id="RHEA-COMP:9664"/>
        <dbReference type="Rhea" id="RHEA-COMP:9683"/>
        <dbReference type="ChEBI" id="CHEBI:30616"/>
        <dbReference type="ChEBI" id="CHEBI:33019"/>
        <dbReference type="ChEBI" id="CHEBI:57305"/>
        <dbReference type="ChEBI" id="CHEBI:78442"/>
        <dbReference type="ChEBI" id="CHEBI:78522"/>
        <dbReference type="ChEBI" id="CHEBI:456215"/>
        <dbReference type="EC" id="6.1.1.14"/>
    </reaction>
    <physiologicalReaction direction="left-to-right" evidence="15">
        <dbReference type="Rhea" id="RHEA:16014"/>
    </physiologicalReaction>
</comment>
<dbReference type="InterPro" id="IPR033731">
    <property type="entry name" value="GlyRS-like_core"/>
</dbReference>
<dbReference type="PANTHER" id="PTHR10745">
    <property type="entry name" value="GLYCYL-TRNA SYNTHETASE/DNA POLYMERASE SUBUNIT GAMMA-2"/>
    <property type="match status" value="1"/>
</dbReference>
<dbReference type="Gene3D" id="3.30.720.200">
    <property type="match status" value="1"/>
</dbReference>
<evidence type="ECO:0000256" key="14">
    <source>
        <dbReference type="ARBA" id="ARBA00048436"/>
    </source>
</evidence>
<organism evidence="19 20">
    <name type="scientific">Bursaphelenchus okinawaensis</name>
    <dbReference type="NCBI Taxonomy" id="465554"/>
    <lineage>
        <taxon>Eukaryota</taxon>
        <taxon>Metazoa</taxon>
        <taxon>Ecdysozoa</taxon>
        <taxon>Nematoda</taxon>
        <taxon>Chromadorea</taxon>
        <taxon>Rhabditida</taxon>
        <taxon>Tylenchina</taxon>
        <taxon>Tylenchomorpha</taxon>
        <taxon>Aphelenchoidea</taxon>
        <taxon>Aphelenchoididae</taxon>
        <taxon>Bursaphelenchus</taxon>
    </lineage>
</organism>
<evidence type="ECO:0000256" key="3">
    <source>
        <dbReference type="ARBA" id="ARBA00011738"/>
    </source>
</evidence>
<evidence type="ECO:0000256" key="16">
    <source>
        <dbReference type="ARBA" id="ARBA00078924"/>
    </source>
</evidence>
<dbReference type="EC" id="6.1.1.14" evidence="4"/>
<dbReference type="AlphaFoldDB" id="A0A811K6W3"/>
<dbReference type="PANTHER" id="PTHR10745:SF0">
    <property type="entry name" value="GLYCINE--TRNA LIGASE"/>
    <property type="match status" value="1"/>
</dbReference>
<dbReference type="Pfam" id="PF00458">
    <property type="entry name" value="WHEP-TRS"/>
    <property type="match status" value="1"/>
</dbReference>
<dbReference type="PROSITE" id="PS50862">
    <property type="entry name" value="AA_TRNA_LIGASE_II"/>
    <property type="match status" value="1"/>
</dbReference>
<dbReference type="CDD" id="cd00858">
    <property type="entry name" value="GlyRS_anticodon"/>
    <property type="match status" value="1"/>
</dbReference>
<dbReference type="PRINTS" id="PR01043">
    <property type="entry name" value="TRNASYNTHGLY"/>
</dbReference>
<dbReference type="Gene3D" id="3.40.50.800">
    <property type="entry name" value="Anticodon-binding domain"/>
    <property type="match status" value="1"/>
</dbReference>
<dbReference type="CDD" id="cd00774">
    <property type="entry name" value="GlyRS-like_core"/>
    <property type="match status" value="1"/>
</dbReference>
<evidence type="ECO:0000313" key="19">
    <source>
        <dbReference type="EMBL" id="CAD5211148.1"/>
    </source>
</evidence>
<dbReference type="Pfam" id="PF00587">
    <property type="entry name" value="tRNA-synt_2b"/>
    <property type="match status" value="1"/>
</dbReference>
<dbReference type="InterPro" id="IPR045864">
    <property type="entry name" value="aa-tRNA-synth_II/BPL/LPL"/>
</dbReference>
<evidence type="ECO:0000256" key="4">
    <source>
        <dbReference type="ARBA" id="ARBA00012829"/>
    </source>
</evidence>
<dbReference type="NCBIfam" id="TIGR00389">
    <property type="entry name" value="glyS_dimeric"/>
    <property type="match status" value="1"/>
</dbReference>
<dbReference type="FunFam" id="3.30.40.230:FF:000001">
    <property type="entry name" value="Glycine--tRNA ligase"/>
    <property type="match status" value="1"/>
</dbReference>
<evidence type="ECO:0000256" key="8">
    <source>
        <dbReference type="ARBA" id="ARBA00022679"/>
    </source>
</evidence>
<gene>
    <name evidence="19" type="ORF">BOKJ2_LOCUS3549</name>
</gene>
<dbReference type="GO" id="GO:0004820">
    <property type="term" value="F:glycine-tRNA ligase activity"/>
    <property type="evidence" value="ECO:0007669"/>
    <property type="project" value="UniProtKB-EC"/>
</dbReference>
<evidence type="ECO:0000259" key="18">
    <source>
        <dbReference type="PROSITE" id="PS51185"/>
    </source>
</evidence>
<evidence type="ECO:0000256" key="12">
    <source>
        <dbReference type="ARBA" id="ARBA00023146"/>
    </source>
</evidence>
<dbReference type="InterPro" id="IPR027031">
    <property type="entry name" value="Gly-tRNA_synthase/POLG2"/>
</dbReference>
<dbReference type="InterPro" id="IPR004154">
    <property type="entry name" value="Anticodon-bd"/>
</dbReference>
<evidence type="ECO:0000256" key="1">
    <source>
        <dbReference type="ARBA" id="ARBA00004496"/>
    </source>
</evidence>
<name>A0A811K6W3_9BILA</name>
<keyword evidence="9" id="KW-0547">Nucleotide-binding</keyword>
<dbReference type="FunFam" id="3.30.930.10:FF:000010">
    <property type="entry name" value="Glycyl-tRNA synthetase 1"/>
    <property type="match status" value="1"/>
</dbReference>
<dbReference type="Proteomes" id="UP000614601">
    <property type="component" value="Unassembled WGS sequence"/>
</dbReference>
<proteinExistence type="inferred from homology"/>
<dbReference type="GO" id="GO:0005739">
    <property type="term" value="C:mitochondrion"/>
    <property type="evidence" value="ECO:0007669"/>
    <property type="project" value="TreeGrafter"/>
</dbReference>
<dbReference type="GO" id="GO:0016740">
    <property type="term" value="F:transferase activity"/>
    <property type="evidence" value="ECO:0007669"/>
    <property type="project" value="UniProtKB-KW"/>
</dbReference>
<dbReference type="SUPFAM" id="SSF52954">
    <property type="entry name" value="Class II aaRS ABD-related"/>
    <property type="match status" value="1"/>
</dbReference>
<comment type="subcellular location">
    <subcellularLocation>
        <location evidence="1">Cytoplasm</location>
    </subcellularLocation>
</comment>
<dbReference type="Gene3D" id="3.30.40.230">
    <property type="match status" value="1"/>
</dbReference>
<evidence type="ECO:0000256" key="9">
    <source>
        <dbReference type="ARBA" id="ARBA00022741"/>
    </source>
</evidence>
<dbReference type="Pfam" id="PF03129">
    <property type="entry name" value="HGTP_anticodon"/>
    <property type="match status" value="1"/>
</dbReference>
<dbReference type="InterPro" id="IPR000738">
    <property type="entry name" value="WHEP-TRS_dom"/>
</dbReference>
<evidence type="ECO:0000256" key="10">
    <source>
        <dbReference type="ARBA" id="ARBA00022840"/>
    </source>
</evidence>
<keyword evidence="7" id="KW-0436">Ligase</keyword>
<comment type="catalytic activity">
    <reaction evidence="14">
        <text>2 ATP + H(+) = P(1),P(4)-bis(5'-adenosyl) tetraphosphate + diphosphate</text>
        <dbReference type="Rhea" id="RHEA:34935"/>
        <dbReference type="ChEBI" id="CHEBI:15378"/>
        <dbReference type="ChEBI" id="CHEBI:30616"/>
        <dbReference type="ChEBI" id="CHEBI:33019"/>
        <dbReference type="ChEBI" id="CHEBI:58141"/>
    </reaction>
    <physiologicalReaction direction="left-to-right" evidence="14">
        <dbReference type="Rhea" id="RHEA:34936"/>
    </physiologicalReaction>
</comment>
<comment type="caution">
    <text evidence="19">The sequence shown here is derived from an EMBL/GenBank/DDBJ whole genome shotgun (WGS) entry which is preliminary data.</text>
</comment>
<dbReference type="InterPro" id="IPR036621">
    <property type="entry name" value="Anticodon-bd_dom_sf"/>
</dbReference>
<dbReference type="EMBL" id="CAJFCW020000002">
    <property type="protein sequence ID" value="CAG9092761.1"/>
    <property type="molecule type" value="Genomic_DNA"/>
</dbReference>
<dbReference type="SUPFAM" id="SSF55681">
    <property type="entry name" value="Class II aaRS and biotin synthetases"/>
    <property type="match status" value="1"/>
</dbReference>
<dbReference type="GO" id="GO:0005524">
    <property type="term" value="F:ATP binding"/>
    <property type="evidence" value="ECO:0007669"/>
    <property type="project" value="UniProtKB-KW"/>
</dbReference>
<dbReference type="InterPro" id="IPR002315">
    <property type="entry name" value="tRNA-synt_gly"/>
</dbReference>
<dbReference type="FunFam" id="3.30.720.200:FF:000001">
    <property type="entry name" value="Glycine--tRNA ligase 2"/>
    <property type="match status" value="1"/>
</dbReference>
<evidence type="ECO:0000256" key="15">
    <source>
        <dbReference type="ARBA" id="ARBA00049523"/>
    </source>
</evidence>
<keyword evidence="6" id="KW-0963">Cytoplasm</keyword>
<keyword evidence="8" id="KW-0808">Transferase</keyword>
<dbReference type="FunFam" id="3.40.50.800:FF:000004">
    <property type="entry name" value="Glycine--tRNA ligase 2"/>
    <property type="match status" value="1"/>
</dbReference>
<keyword evidence="11" id="KW-0648">Protein biosynthesis</keyword>
<evidence type="ECO:0000256" key="5">
    <source>
        <dbReference type="ARBA" id="ARBA00019404"/>
    </source>
</evidence>
<evidence type="ECO:0000256" key="7">
    <source>
        <dbReference type="ARBA" id="ARBA00022598"/>
    </source>
</evidence>
<feature type="domain" description="Aminoacyl-transfer RNA synthetases class-II family profile" evidence="17">
    <location>
        <begin position="66"/>
        <end position="571"/>
    </location>
</feature>
<dbReference type="OrthoDB" id="57698at2759"/>
<evidence type="ECO:0000313" key="20">
    <source>
        <dbReference type="Proteomes" id="UP000614601"/>
    </source>
</evidence>
<dbReference type="NCBIfam" id="NF003211">
    <property type="entry name" value="PRK04173.1"/>
    <property type="match status" value="1"/>
</dbReference>
<comment type="similarity">
    <text evidence="2">Belongs to the class-II aminoacyl-tRNA synthetase family.</text>
</comment>
<dbReference type="InterPro" id="IPR002314">
    <property type="entry name" value="aa-tRNA-synt_IIb"/>
</dbReference>
<evidence type="ECO:0000259" key="17">
    <source>
        <dbReference type="PROSITE" id="PS50862"/>
    </source>
</evidence>
<dbReference type="EMBL" id="CAJFDH010000002">
    <property type="protein sequence ID" value="CAD5211148.1"/>
    <property type="molecule type" value="Genomic_DNA"/>
</dbReference>
<keyword evidence="20" id="KW-1185">Reference proteome</keyword>
<accession>A0A811K6W3</accession>
<protein>
    <recommendedName>
        <fullName evidence="5">Glycine--tRNA ligase</fullName>
        <ecNumber evidence="4">6.1.1.14</ecNumber>
    </recommendedName>
    <alternativeName>
        <fullName evidence="13">Diadenosine tetraphosphate synthetase</fullName>
    </alternativeName>
    <alternativeName>
        <fullName evidence="16">Glycyl-tRNA synthetase</fullName>
    </alternativeName>
</protein>
<dbReference type="Gene3D" id="3.30.930.10">
    <property type="entry name" value="Bira Bifunctional Protein, Domain 2"/>
    <property type="match status" value="1"/>
</dbReference>
<evidence type="ECO:0000256" key="11">
    <source>
        <dbReference type="ARBA" id="ARBA00022917"/>
    </source>
</evidence>
<sequence>MASVEVETELAPYRAAVKEIGDKVRQLKLDKADENDIKRVVNELKARKKVLEDKELELAPKAPSFDRVKLEDLLKRRFFYDQSFAIYGGISGLYDYGPMGCALKSNMIQIWRRHFILEESMLEVECSALTPENVLKASGHVERFVDWMVKDEKTGDCFRADHLIKNSVEEILSKDKKLSKEKRDELEDVLVKLDGFTSEEMHDTIKKYGFKSPITKNNLTEPVAFNLMFPTQIGPTGDFKAFLRPETAQGIFINFKRLLEFNQGRLPFAAAQVGSGFRNEISPRQGLIRVREFTMCEIEHFLDPADKDHPRFSSVADLELNLFSACDQMDGKGAKKMKIGDAVKNKVVDNETLGYYMTRTYLFLVNVGVDPNRLRFRQHMANEMAHYAKDCWDAECLTSYGWIECVGNADRSCYDLQAHAKATNQRLTAEKKLAEPVQITVTKAHLNKQAIGKKFRGDAKAVTQEIESLDESELQKVGEKLKADGKYDVTVEVKGEKKTFTLTSDELTVKQVEEVKHVQEIVPSVVEPSFGIGRIMYVVLEHAFRAREGDEQRNYLELPAIVAPIKCSLLPISANEKLNPLIEEVRRELGRYELSHKVDDSAGSIGRRYARTDEIGIPFGITVDFESEKQPHTATLRHAPTMQQIRLEISQIGQVVSDLVNNRRDWAQVSKEFPAFTAAEN</sequence>
<evidence type="ECO:0000256" key="6">
    <source>
        <dbReference type="ARBA" id="ARBA00022490"/>
    </source>
</evidence>
<dbReference type="Proteomes" id="UP000783686">
    <property type="component" value="Unassembled WGS sequence"/>
</dbReference>
<keyword evidence="10" id="KW-0067">ATP-binding</keyword>
<dbReference type="SMART" id="SM00991">
    <property type="entry name" value="WHEP-TRS"/>
    <property type="match status" value="1"/>
</dbReference>
<keyword evidence="12" id="KW-0030">Aminoacyl-tRNA synthetase</keyword>
<comment type="subunit">
    <text evidence="3">Homodimer.</text>
</comment>
<evidence type="ECO:0000256" key="2">
    <source>
        <dbReference type="ARBA" id="ARBA00008226"/>
    </source>
</evidence>
<evidence type="ECO:0000256" key="13">
    <source>
        <dbReference type="ARBA" id="ARBA00030057"/>
    </source>
</evidence>
<dbReference type="InterPro" id="IPR006195">
    <property type="entry name" value="aa-tRNA-synth_II"/>
</dbReference>
<dbReference type="GO" id="GO:0070150">
    <property type="term" value="P:mitochondrial glycyl-tRNA aminoacylation"/>
    <property type="evidence" value="ECO:0007669"/>
    <property type="project" value="TreeGrafter"/>
</dbReference>